<organism evidence="6 7">
    <name type="scientific">Trichlorobacter ammonificans</name>
    <dbReference type="NCBI Taxonomy" id="2916410"/>
    <lineage>
        <taxon>Bacteria</taxon>
        <taxon>Pseudomonadati</taxon>
        <taxon>Thermodesulfobacteriota</taxon>
        <taxon>Desulfuromonadia</taxon>
        <taxon>Geobacterales</taxon>
        <taxon>Geobacteraceae</taxon>
        <taxon>Trichlorobacter</taxon>
    </lineage>
</organism>
<evidence type="ECO:0000256" key="5">
    <source>
        <dbReference type="ARBA" id="ARBA00047503"/>
    </source>
</evidence>
<dbReference type="SUPFAM" id="SSF53756">
    <property type="entry name" value="UDP-Glycosyltransferase/glycogen phosphorylase"/>
    <property type="match status" value="1"/>
</dbReference>
<dbReference type="NCBIfam" id="TIGR02195">
    <property type="entry name" value="heptsyl_trn_II"/>
    <property type="match status" value="1"/>
</dbReference>
<reference evidence="6 7" key="1">
    <citation type="submission" date="2022-03" db="EMBL/GenBank/DDBJ databases">
        <authorList>
            <person name="Koch H."/>
        </authorList>
    </citation>
    <scope>NUCLEOTIDE SEQUENCE [LARGE SCALE GENOMIC DNA]</scope>
    <source>
        <strain evidence="6 7">G1</strain>
    </source>
</reference>
<evidence type="ECO:0000256" key="3">
    <source>
        <dbReference type="ARBA" id="ARBA00043995"/>
    </source>
</evidence>
<dbReference type="GO" id="GO:0016757">
    <property type="term" value="F:glycosyltransferase activity"/>
    <property type="evidence" value="ECO:0007669"/>
    <property type="project" value="UniProtKB-KW"/>
</dbReference>
<dbReference type="InterPro" id="IPR011910">
    <property type="entry name" value="RfaF"/>
</dbReference>
<gene>
    <name evidence="6" type="ORF">GEAMG1_0679</name>
</gene>
<dbReference type="CDD" id="cd03789">
    <property type="entry name" value="GT9_LPS_heptosyltransferase"/>
    <property type="match status" value="1"/>
</dbReference>
<dbReference type="PANTHER" id="PTHR30160:SF7">
    <property type="entry name" value="ADP-HEPTOSE--LPS HEPTOSYLTRANSFERASE 2"/>
    <property type="match status" value="1"/>
</dbReference>
<dbReference type="InterPro" id="IPR051199">
    <property type="entry name" value="LPS_LOS_Heptosyltrfase"/>
</dbReference>
<evidence type="ECO:0000313" key="7">
    <source>
        <dbReference type="Proteomes" id="UP001295463"/>
    </source>
</evidence>
<dbReference type="RefSeq" id="WP_305731426.1">
    <property type="nucleotide sequence ID" value="NZ_OW150024.1"/>
</dbReference>
<dbReference type="PANTHER" id="PTHR30160">
    <property type="entry name" value="TETRAACYLDISACCHARIDE 4'-KINASE-RELATED"/>
    <property type="match status" value="1"/>
</dbReference>
<evidence type="ECO:0000256" key="4">
    <source>
        <dbReference type="ARBA" id="ARBA00044042"/>
    </source>
</evidence>
<dbReference type="Proteomes" id="UP001295463">
    <property type="component" value="Chromosome"/>
</dbReference>
<comment type="similarity">
    <text evidence="3">Belongs to the glycosyltransferase 9 family.</text>
</comment>
<accession>A0ABN8HCL5</accession>
<evidence type="ECO:0000313" key="6">
    <source>
        <dbReference type="EMBL" id="CAH2030491.1"/>
    </source>
</evidence>
<dbReference type="EMBL" id="OW150024">
    <property type="protein sequence ID" value="CAH2030491.1"/>
    <property type="molecule type" value="Genomic_DNA"/>
</dbReference>
<comment type="catalytic activity">
    <reaction evidence="5">
        <text>an L-alpha-D-Hep-(1-&gt;5)-[alpha-Kdo-(2-&gt;4)]-alpha-Kdo-(2-&gt;6)-lipid A + ADP-L-glycero-beta-D-manno-heptose = an L-alpha-D-Hep-(1-&gt;3)-L-alpha-D-Hep-(1-&gt;5)-[alpha-Kdo-(2-&gt;4)]-alpha-Kdo-(2-&gt;6)-lipid A + ADP + H(+)</text>
        <dbReference type="Rhea" id="RHEA:74071"/>
        <dbReference type="ChEBI" id="CHEBI:15378"/>
        <dbReference type="ChEBI" id="CHEBI:61506"/>
        <dbReference type="ChEBI" id="CHEBI:193068"/>
        <dbReference type="ChEBI" id="CHEBI:193069"/>
        <dbReference type="ChEBI" id="CHEBI:456216"/>
        <dbReference type="EC" id="2.4.99.24"/>
    </reaction>
</comment>
<keyword evidence="7" id="KW-1185">Reference proteome</keyword>
<dbReference type="InterPro" id="IPR002201">
    <property type="entry name" value="Glyco_trans_9"/>
</dbReference>
<evidence type="ECO:0000256" key="1">
    <source>
        <dbReference type="ARBA" id="ARBA00022676"/>
    </source>
</evidence>
<keyword evidence="2 6" id="KW-0808">Transferase</keyword>
<dbReference type="EC" id="2.4.99.24" evidence="4"/>
<name>A0ABN8HCL5_9BACT</name>
<dbReference type="Pfam" id="PF01075">
    <property type="entry name" value="Glyco_transf_9"/>
    <property type="match status" value="1"/>
</dbReference>
<dbReference type="Gene3D" id="3.40.50.2000">
    <property type="entry name" value="Glycogen Phosphorylase B"/>
    <property type="match status" value="2"/>
</dbReference>
<sequence length="353" mass="38407">MSRRQPPAAQRILVRGVNWLGDAVMTTPALQAVRETWPNAEIFLLANPLVSQLLLNHPALDRVITFDRSGSHKGLFGRLRLAADLRRERFDLALILPNSFDSALVPFLAGIPQRLGKASDGRSLLLTGRYREPLQEPPIHEVQYYCNLLAHFGITGPARDPFLAVTPQEEAEAAAFLTEQGIGPETPLLGINAGATFGSAKRWYPERFAEVARQLAGEWGARTVLFGGPGEQDIVRVIDGELAGNCLNLAGKTSVRRLMALIKRCSFVVTNDSGPMHIAAAFGVPLVAIFGPTDHTGTAPCSERAVIVRHDVECAPCKLRHCPTDHRCMTAISADEVVAAARALRQSLDKEMS</sequence>
<proteinExistence type="inferred from homology"/>
<protein>
    <recommendedName>
        <fullName evidence="4">lipopolysaccharide heptosyltransferase II</fullName>
        <ecNumber evidence="4">2.4.99.24</ecNumber>
    </recommendedName>
</protein>
<keyword evidence="1 6" id="KW-0328">Glycosyltransferase</keyword>
<evidence type="ECO:0000256" key="2">
    <source>
        <dbReference type="ARBA" id="ARBA00022679"/>
    </source>
</evidence>